<protein>
    <submittedName>
        <fullName evidence="2">Uncharacterized protein</fullName>
    </submittedName>
</protein>
<feature type="region of interest" description="Disordered" evidence="1">
    <location>
        <begin position="1"/>
        <end position="20"/>
    </location>
</feature>
<accession>A0ABT2H9W2</accession>
<sequence>MGHKGGGKSTTVTKSEPWAPAQAQLKDVLAQAKQEYEKNGGLSGNWIDRNYPDFTPEMKQSLQNLAQSGQLTDIADQMKSISSGGAGNIAAAQQGLQDQLAGKYDVTAEKVNNLSSQLYDSDLVKSQKQQLQQDLAEQYQEGVYNLNQSATLSGNMGSSRSGVAQGVMFGKGQTA</sequence>
<name>A0ABT2H9W2_9MICO</name>
<reference evidence="2" key="1">
    <citation type="submission" date="2022-08" db="EMBL/GenBank/DDBJ databases">
        <authorList>
            <person name="Deng Y."/>
            <person name="Han X.-F."/>
            <person name="Zhang Y.-Q."/>
        </authorList>
    </citation>
    <scope>NUCLEOTIDE SEQUENCE</scope>
    <source>
        <strain evidence="2">CPCC 203386</strain>
    </source>
</reference>
<gene>
    <name evidence="2" type="ORF">N1032_23765</name>
</gene>
<dbReference type="Proteomes" id="UP001165586">
    <property type="component" value="Unassembled WGS sequence"/>
</dbReference>
<evidence type="ECO:0000313" key="2">
    <source>
        <dbReference type="EMBL" id="MCS5736753.1"/>
    </source>
</evidence>
<feature type="non-terminal residue" evidence="2">
    <location>
        <position position="175"/>
    </location>
</feature>
<evidence type="ECO:0000256" key="1">
    <source>
        <dbReference type="SAM" id="MobiDB-lite"/>
    </source>
</evidence>
<comment type="caution">
    <text evidence="2">The sequence shown here is derived from an EMBL/GenBank/DDBJ whole genome shotgun (WGS) entry which is preliminary data.</text>
</comment>
<keyword evidence="3" id="KW-1185">Reference proteome</keyword>
<organism evidence="2 3">
    <name type="scientific">Herbiconiux daphne</name>
    <dbReference type="NCBI Taxonomy" id="2970914"/>
    <lineage>
        <taxon>Bacteria</taxon>
        <taxon>Bacillati</taxon>
        <taxon>Actinomycetota</taxon>
        <taxon>Actinomycetes</taxon>
        <taxon>Micrococcales</taxon>
        <taxon>Microbacteriaceae</taxon>
        <taxon>Herbiconiux</taxon>
    </lineage>
</organism>
<dbReference type="EMBL" id="JANLCJ010000157">
    <property type="protein sequence ID" value="MCS5736753.1"/>
    <property type="molecule type" value="Genomic_DNA"/>
</dbReference>
<proteinExistence type="predicted"/>
<dbReference type="RefSeq" id="WP_259542848.1">
    <property type="nucleotide sequence ID" value="NZ_JANLCJ010000157.1"/>
</dbReference>
<evidence type="ECO:0000313" key="3">
    <source>
        <dbReference type="Proteomes" id="UP001165586"/>
    </source>
</evidence>